<organism evidence="1 2">
    <name type="scientific">Hirsutella minnesotensis 3608</name>
    <dbReference type="NCBI Taxonomy" id="1043627"/>
    <lineage>
        <taxon>Eukaryota</taxon>
        <taxon>Fungi</taxon>
        <taxon>Dikarya</taxon>
        <taxon>Ascomycota</taxon>
        <taxon>Pezizomycotina</taxon>
        <taxon>Sordariomycetes</taxon>
        <taxon>Hypocreomycetidae</taxon>
        <taxon>Hypocreales</taxon>
        <taxon>Ophiocordycipitaceae</taxon>
        <taxon>Hirsutella</taxon>
    </lineage>
</organism>
<reference evidence="1 2" key="1">
    <citation type="journal article" date="2014" name="Genome Biol. Evol.">
        <title>Comparative genomics and transcriptomics analyses reveal divergent lifestyle features of nematode endoparasitic fungus Hirsutella minnesotensis.</title>
        <authorList>
            <person name="Lai Y."/>
            <person name="Liu K."/>
            <person name="Zhang X."/>
            <person name="Zhang X."/>
            <person name="Li K."/>
            <person name="Wang N."/>
            <person name="Shu C."/>
            <person name="Wu Y."/>
            <person name="Wang C."/>
            <person name="Bushley K.E."/>
            <person name="Xiang M."/>
            <person name="Liu X."/>
        </authorList>
    </citation>
    <scope>NUCLEOTIDE SEQUENCE [LARGE SCALE GENOMIC DNA]</scope>
    <source>
        <strain evidence="1 2">3608</strain>
    </source>
</reference>
<name>A0A0F8A131_9HYPO</name>
<evidence type="ECO:0000313" key="2">
    <source>
        <dbReference type="Proteomes" id="UP000054481"/>
    </source>
</evidence>
<dbReference type="OrthoDB" id="2679825at2759"/>
<dbReference type="Proteomes" id="UP000054481">
    <property type="component" value="Unassembled WGS sequence"/>
</dbReference>
<evidence type="ECO:0000313" key="1">
    <source>
        <dbReference type="EMBL" id="KJZ69099.1"/>
    </source>
</evidence>
<accession>A0A0F8A131</accession>
<protein>
    <submittedName>
        <fullName evidence="1">Uncharacterized protein</fullName>
    </submittedName>
</protein>
<proteinExistence type="predicted"/>
<keyword evidence="2" id="KW-1185">Reference proteome</keyword>
<dbReference type="AlphaFoldDB" id="A0A0F8A131"/>
<dbReference type="Pfam" id="PF21858">
    <property type="entry name" value="DUF6914"/>
    <property type="match status" value="1"/>
</dbReference>
<dbReference type="EMBL" id="KQ030765">
    <property type="protein sequence ID" value="KJZ69099.1"/>
    <property type="molecule type" value="Genomic_DNA"/>
</dbReference>
<dbReference type="InterPro" id="IPR054208">
    <property type="entry name" value="DUF6914"/>
</dbReference>
<gene>
    <name evidence="1" type="ORF">HIM_11506</name>
</gene>
<sequence length="167" mass="19035">MPSSKDRLYIALYARGGEGYHWALLTGPKSDKPDETGTRYHAKQHNMVWEFNEQSIRMAPTNMILIRVIVAKVVDKKKLQTILRGIPVRPERPGWTCKSWVKEAFEALQNGRAISRSLDWASSSETALWYAEQKKSEHRFDGQAEPGKFDETQVATWSTLDGSEVIP</sequence>